<feature type="transmembrane region" description="Helical" evidence="1">
    <location>
        <begin position="94"/>
        <end position="115"/>
    </location>
</feature>
<protein>
    <submittedName>
        <fullName evidence="2">Uncharacterized protein</fullName>
    </submittedName>
</protein>
<feature type="transmembrane region" description="Helical" evidence="1">
    <location>
        <begin position="65"/>
        <end position="87"/>
    </location>
</feature>
<dbReference type="GO" id="GO:0005886">
    <property type="term" value="C:plasma membrane"/>
    <property type="evidence" value="ECO:0007669"/>
    <property type="project" value="TreeGrafter"/>
</dbReference>
<dbReference type="PANTHER" id="PTHR43185:SF1">
    <property type="entry name" value="FE(2+) TRANSPORTER FEOB"/>
    <property type="match status" value="1"/>
</dbReference>
<dbReference type="AlphaFoldDB" id="A0A6F8PKI4"/>
<dbReference type="KEGG" id="tzo:THMIRHAT_03580"/>
<evidence type="ECO:0000256" key="1">
    <source>
        <dbReference type="SAM" id="Phobius"/>
    </source>
</evidence>
<evidence type="ECO:0000313" key="2">
    <source>
        <dbReference type="EMBL" id="BBP42612.1"/>
    </source>
</evidence>
<sequence>MILGGALLEAFATLPANIGGIVTNLNDPLGLENIDTVQDIKAVAAELDVSLTTIEKMAKYFGGDIAAYAYLILVLLYFPCVATLGAIKQELGWRWVSFSAGWSLFLGYTLSVGFYQAMTYSQHPNTAAVWLIGITLSYIALWLVLKRIAQNLGPRKLLAKPF</sequence>
<reference evidence="3" key="1">
    <citation type="submission" date="2019-11" db="EMBL/GenBank/DDBJ databases">
        <title>Isolation and characterization of two novel species in the genus Thiomicrorhabdus.</title>
        <authorList>
            <person name="Mochizuki J."/>
            <person name="Kojima H."/>
            <person name="Fukui M."/>
        </authorList>
    </citation>
    <scope>NUCLEOTIDE SEQUENCE [LARGE SCALE GENOMIC DNA]</scope>
    <source>
        <strain evidence="3">AkT22</strain>
    </source>
</reference>
<feature type="transmembrane region" description="Helical" evidence="1">
    <location>
        <begin position="127"/>
        <end position="145"/>
    </location>
</feature>
<dbReference type="EMBL" id="AP021888">
    <property type="protein sequence ID" value="BBP42612.1"/>
    <property type="molecule type" value="Genomic_DNA"/>
</dbReference>
<name>A0A6F8PKI4_9GAMM</name>
<dbReference type="InterPro" id="IPR050860">
    <property type="entry name" value="FeoB_GTPase"/>
</dbReference>
<keyword evidence="1" id="KW-0472">Membrane</keyword>
<dbReference type="Proteomes" id="UP000501466">
    <property type="component" value="Chromosome"/>
</dbReference>
<accession>A0A6F8PKI4</accession>
<dbReference type="GO" id="GO:0015093">
    <property type="term" value="F:ferrous iron transmembrane transporter activity"/>
    <property type="evidence" value="ECO:0007669"/>
    <property type="project" value="TreeGrafter"/>
</dbReference>
<proteinExistence type="predicted"/>
<keyword evidence="3" id="KW-1185">Reference proteome</keyword>
<gene>
    <name evidence="2" type="ORF">THMIRHAT_03580</name>
</gene>
<dbReference type="PANTHER" id="PTHR43185">
    <property type="entry name" value="FERROUS IRON TRANSPORT PROTEIN B"/>
    <property type="match status" value="1"/>
</dbReference>
<keyword evidence="1" id="KW-1133">Transmembrane helix</keyword>
<organism evidence="2 3">
    <name type="scientific">Thiosulfativibrio zosterae</name>
    <dbReference type="NCBI Taxonomy" id="2675053"/>
    <lineage>
        <taxon>Bacteria</taxon>
        <taxon>Pseudomonadati</taxon>
        <taxon>Pseudomonadota</taxon>
        <taxon>Gammaproteobacteria</taxon>
        <taxon>Thiotrichales</taxon>
        <taxon>Piscirickettsiaceae</taxon>
        <taxon>Thiosulfativibrio</taxon>
    </lineage>
</organism>
<evidence type="ECO:0000313" key="3">
    <source>
        <dbReference type="Proteomes" id="UP000501466"/>
    </source>
</evidence>
<keyword evidence="1" id="KW-0812">Transmembrane</keyword>